<feature type="transmembrane region" description="Helical" evidence="1">
    <location>
        <begin position="127"/>
        <end position="147"/>
    </location>
</feature>
<proteinExistence type="predicted"/>
<dbReference type="InterPro" id="IPR036938">
    <property type="entry name" value="PAP2/HPO_sf"/>
</dbReference>
<evidence type="ECO:0000259" key="2">
    <source>
        <dbReference type="SMART" id="SM00014"/>
    </source>
</evidence>
<dbReference type="SUPFAM" id="SSF48317">
    <property type="entry name" value="Acid phosphatase/Vanadium-dependent haloperoxidase"/>
    <property type="match status" value="1"/>
</dbReference>
<dbReference type="PANTHER" id="PTHR14969">
    <property type="entry name" value="SPHINGOSINE-1-PHOSPHATE PHOSPHOHYDROLASE"/>
    <property type="match status" value="1"/>
</dbReference>
<name>A0A6C0BAJ0_9ZZZZ</name>
<feature type="transmembrane region" description="Helical" evidence="1">
    <location>
        <begin position="87"/>
        <end position="107"/>
    </location>
</feature>
<dbReference type="PANTHER" id="PTHR14969:SF13">
    <property type="entry name" value="AT30094P"/>
    <property type="match status" value="1"/>
</dbReference>
<accession>A0A6C0BAJ0</accession>
<sequence>MYIVNIIGEYGPVILFFSTFILLRFKPTWLFVYIFGFVCNSLFNLLLKILFRYPRPNQDPSIFYAREKRGHIQYGNYGMPSGHTQSVIFSTAFIWFATHNYWLTFFYTLISFFTMYQRIAYLYHDTLQVFIGLIIGLFTAYVCAIYTKKMIPGAIRPKLDDDA</sequence>
<evidence type="ECO:0000313" key="3">
    <source>
        <dbReference type="EMBL" id="QHS89050.1"/>
    </source>
</evidence>
<protein>
    <recommendedName>
        <fullName evidence="2">Phosphatidic acid phosphatase type 2/haloperoxidase domain-containing protein</fullName>
    </recommendedName>
</protein>
<keyword evidence="1" id="KW-0472">Membrane</keyword>
<dbReference type="SMART" id="SM00014">
    <property type="entry name" value="acidPPc"/>
    <property type="match status" value="1"/>
</dbReference>
<reference evidence="3" key="1">
    <citation type="journal article" date="2020" name="Nature">
        <title>Giant virus diversity and host interactions through global metagenomics.</title>
        <authorList>
            <person name="Schulz F."/>
            <person name="Roux S."/>
            <person name="Paez-Espino D."/>
            <person name="Jungbluth S."/>
            <person name="Walsh D.A."/>
            <person name="Denef V.J."/>
            <person name="McMahon K.D."/>
            <person name="Konstantinidis K.T."/>
            <person name="Eloe-Fadrosh E.A."/>
            <person name="Kyrpides N.C."/>
            <person name="Woyke T."/>
        </authorList>
    </citation>
    <scope>NUCLEOTIDE SEQUENCE</scope>
    <source>
        <strain evidence="3">GVMAG-M-3300010158-59</strain>
    </source>
</reference>
<feature type="transmembrane region" description="Helical" evidence="1">
    <location>
        <begin position="31"/>
        <end position="51"/>
    </location>
</feature>
<keyword evidence="1" id="KW-1133">Transmembrane helix</keyword>
<evidence type="ECO:0000256" key="1">
    <source>
        <dbReference type="SAM" id="Phobius"/>
    </source>
</evidence>
<dbReference type="AlphaFoldDB" id="A0A6C0BAJ0"/>
<keyword evidence="1" id="KW-0812">Transmembrane</keyword>
<feature type="transmembrane region" description="Helical" evidence="1">
    <location>
        <begin position="7"/>
        <end position="25"/>
    </location>
</feature>
<dbReference type="Pfam" id="PF01569">
    <property type="entry name" value="PAP2"/>
    <property type="match status" value="1"/>
</dbReference>
<dbReference type="InterPro" id="IPR000326">
    <property type="entry name" value="PAP2/HPO"/>
</dbReference>
<feature type="domain" description="Phosphatidic acid phosphatase type 2/haloperoxidase" evidence="2">
    <location>
        <begin position="30"/>
        <end position="144"/>
    </location>
</feature>
<dbReference type="EMBL" id="MN739104">
    <property type="protein sequence ID" value="QHS89050.1"/>
    <property type="molecule type" value="Genomic_DNA"/>
</dbReference>
<dbReference type="GO" id="GO:0042392">
    <property type="term" value="F:sphingosine-1-phosphate phosphatase activity"/>
    <property type="evidence" value="ECO:0007669"/>
    <property type="project" value="TreeGrafter"/>
</dbReference>
<organism evidence="3">
    <name type="scientific">viral metagenome</name>
    <dbReference type="NCBI Taxonomy" id="1070528"/>
    <lineage>
        <taxon>unclassified sequences</taxon>
        <taxon>metagenomes</taxon>
        <taxon>organismal metagenomes</taxon>
    </lineage>
</organism>
<dbReference type="Gene3D" id="1.20.144.10">
    <property type="entry name" value="Phosphatidic acid phosphatase type 2/haloperoxidase"/>
    <property type="match status" value="1"/>
</dbReference>